<keyword evidence="7" id="KW-1185">Reference proteome</keyword>
<evidence type="ECO:0000256" key="2">
    <source>
        <dbReference type="ARBA" id="ARBA00023157"/>
    </source>
</evidence>
<proteinExistence type="predicted"/>
<dbReference type="PANTHER" id="PTHR45080:SF8">
    <property type="entry name" value="IG-LIKE DOMAIN-CONTAINING PROTEIN"/>
    <property type="match status" value="1"/>
</dbReference>
<dbReference type="InterPro" id="IPR003598">
    <property type="entry name" value="Ig_sub2"/>
</dbReference>
<feature type="domain" description="Ig-like" evidence="5">
    <location>
        <begin position="226"/>
        <end position="306"/>
    </location>
</feature>
<dbReference type="InterPro" id="IPR007110">
    <property type="entry name" value="Ig-like_dom"/>
</dbReference>
<dbReference type="InterPro" id="IPR003599">
    <property type="entry name" value="Ig_sub"/>
</dbReference>
<feature type="compositionally biased region" description="Basic residues" evidence="4">
    <location>
        <begin position="162"/>
        <end position="174"/>
    </location>
</feature>
<evidence type="ECO:0000256" key="4">
    <source>
        <dbReference type="SAM" id="MobiDB-lite"/>
    </source>
</evidence>
<dbReference type="Pfam" id="PF01391">
    <property type="entry name" value="Collagen"/>
    <property type="match status" value="1"/>
</dbReference>
<dbReference type="InterPro" id="IPR036179">
    <property type="entry name" value="Ig-like_dom_sf"/>
</dbReference>
<protein>
    <recommendedName>
        <fullName evidence="5">Ig-like domain-containing protein</fullName>
    </recommendedName>
</protein>
<dbReference type="InterPro" id="IPR013098">
    <property type="entry name" value="Ig_I-set"/>
</dbReference>
<dbReference type="GO" id="GO:0005886">
    <property type="term" value="C:plasma membrane"/>
    <property type="evidence" value="ECO:0007669"/>
    <property type="project" value="TreeGrafter"/>
</dbReference>
<dbReference type="EMBL" id="MU826389">
    <property type="protein sequence ID" value="KAJ7376796.1"/>
    <property type="molecule type" value="Genomic_DNA"/>
</dbReference>
<dbReference type="SMART" id="SM00408">
    <property type="entry name" value="IGc2"/>
    <property type="match status" value="1"/>
</dbReference>
<feature type="region of interest" description="Disordered" evidence="4">
    <location>
        <begin position="154"/>
        <end position="225"/>
    </location>
</feature>
<dbReference type="GO" id="GO:0007156">
    <property type="term" value="P:homophilic cell adhesion via plasma membrane adhesion molecules"/>
    <property type="evidence" value="ECO:0007669"/>
    <property type="project" value="TreeGrafter"/>
</dbReference>
<dbReference type="PROSITE" id="PS50835">
    <property type="entry name" value="IG_LIKE"/>
    <property type="match status" value="1"/>
</dbReference>
<keyword evidence="2" id="KW-1015">Disulfide bond</keyword>
<keyword evidence="3" id="KW-0393">Immunoglobulin domain</keyword>
<evidence type="ECO:0000259" key="5">
    <source>
        <dbReference type="PROSITE" id="PS50835"/>
    </source>
</evidence>
<dbReference type="SMART" id="SM00409">
    <property type="entry name" value="IG"/>
    <property type="match status" value="1"/>
</dbReference>
<dbReference type="PANTHER" id="PTHR45080">
    <property type="entry name" value="CONTACTIN 5"/>
    <property type="match status" value="1"/>
</dbReference>
<evidence type="ECO:0000256" key="3">
    <source>
        <dbReference type="ARBA" id="ARBA00023319"/>
    </source>
</evidence>
<organism evidence="6 7">
    <name type="scientific">Desmophyllum pertusum</name>
    <dbReference type="NCBI Taxonomy" id="174260"/>
    <lineage>
        <taxon>Eukaryota</taxon>
        <taxon>Metazoa</taxon>
        <taxon>Cnidaria</taxon>
        <taxon>Anthozoa</taxon>
        <taxon>Hexacorallia</taxon>
        <taxon>Scleractinia</taxon>
        <taxon>Caryophylliina</taxon>
        <taxon>Caryophylliidae</taxon>
        <taxon>Desmophyllum</taxon>
    </lineage>
</organism>
<evidence type="ECO:0000313" key="7">
    <source>
        <dbReference type="Proteomes" id="UP001163046"/>
    </source>
</evidence>
<dbReference type="Proteomes" id="UP001163046">
    <property type="component" value="Unassembled WGS sequence"/>
</dbReference>
<evidence type="ECO:0000313" key="6">
    <source>
        <dbReference type="EMBL" id="KAJ7376796.1"/>
    </source>
</evidence>
<dbReference type="OrthoDB" id="6418794at2759"/>
<dbReference type="AlphaFoldDB" id="A0A9X0CV77"/>
<dbReference type="FunFam" id="2.60.40.10:FF:000032">
    <property type="entry name" value="palladin isoform X1"/>
    <property type="match status" value="1"/>
</dbReference>
<gene>
    <name evidence="6" type="ORF">OS493_032258</name>
</gene>
<dbReference type="Gene3D" id="2.60.40.10">
    <property type="entry name" value="Immunoglobulins"/>
    <property type="match status" value="1"/>
</dbReference>
<dbReference type="SUPFAM" id="SSF48726">
    <property type="entry name" value="Immunoglobulin"/>
    <property type="match status" value="1"/>
</dbReference>
<reference evidence="6" key="1">
    <citation type="submission" date="2023-01" db="EMBL/GenBank/DDBJ databases">
        <title>Genome assembly of the deep-sea coral Lophelia pertusa.</title>
        <authorList>
            <person name="Herrera S."/>
            <person name="Cordes E."/>
        </authorList>
    </citation>
    <scope>NUCLEOTIDE SEQUENCE</scope>
    <source>
        <strain evidence="6">USNM1676648</strain>
        <tissue evidence="6">Polyp</tissue>
    </source>
</reference>
<sequence length="370" mass="40137">MRKLYVRRPTTAVVKKRIKRFYRAQRQQLPKQRLRPKTGEEGGDFKIAAIVNNGSKQSLVTRRRSIQSSRRKFKQIHDALRETATQQAREKEGNQYKRSVVRRSLPEKLNNNDQLNDSVGIKDIRGVIKKYVTSIIMGSVCLAPGKVCVAGPPGTKGVSGRPGKRGTRGIRGRKGTQGIMGPPGEPGKHGMMGDIGAPGVKGEKGNTGAPGHPGPKGEPGESISSPEVIVSPASLTVTQNQTATFYCSAGGNPKPTVSWSTISGAGQVNKDGQDNKLEIKNTAYNDSGKYVCTARNVLGKVQKEVKLLVEVPPRFTEIPDPVIMVKANSVASVVCRAFGFQQLIGQRHLLNCHKDEPLLRMAPLKSPVLP</sequence>
<evidence type="ECO:0000256" key="1">
    <source>
        <dbReference type="ARBA" id="ARBA00022729"/>
    </source>
</evidence>
<keyword evidence="1" id="KW-0732">Signal</keyword>
<dbReference type="Pfam" id="PF07679">
    <property type="entry name" value="I-set"/>
    <property type="match status" value="1"/>
</dbReference>
<dbReference type="InterPro" id="IPR050958">
    <property type="entry name" value="Cell_Adh-Cytoskel_Orgn"/>
</dbReference>
<comment type="caution">
    <text evidence="6">The sequence shown here is derived from an EMBL/GenBank/DDBJ whole genome shotgun (WGS) entry which is preliminary data.</text>
</comment>
<name>A0A9X0CV77_9CNID</name>
<accession>A0A9X0CV77</accession>
<dbReference type="InterPro" id="IPR013783">
    <property type="entry name" value="Ig-like_fold"/>
</dbReference>
<dbReference type="InterPro" id="IPR008160">
    <property type="entry name" value="Collagen"/>
</dbReference>